<organism evidence="6 7">
    <name type="scientific">Slackia equolifaciens</name>
    <dbReference type="NCBI Taxonomy" id="498718"/>
    <lineage>
        <taxon>Bacteria</taxon>
        <taxon>Bacillati</taxon>
        <taxon>Actinomycetota</taxon>
        <taxon>Coriobacteriia</taxon>
        <taxon>Eggerthellales</taxon>
        <taxon>Eggerthellaceae</taxon>
        <taxon>Slackia</taxon>
    </lineage>
</organism>
<keyword evidence="1" id="KW-0540">Nuclease</keyword>
<dbReference type="EMBL" id="QIBX01000001">
    <property type="protein sequence ID" value="RNL41854.1"/>
    <property type="molecule type" value="Genomic_DNA"/>
</dbReference>
<evidence type="ECO:0000259" key="5">
    <source>
        <dbReference type="SMART" id="SM00670"/>
    </source>
</evidence>
<feature type="domain" description="PIN" evidence="5">
    <location>
        <begin position="660"/>
        <end position="774"/>
    </location>
</feature>
<dbReference type="GO" id="GO:0016787">
    <property type="term" value="F:hydrolase activity"/>
    <property type="evidence" value="ECO:0007669"/>
    <property type="project" value="UniProtKB-KW"/>
</dbReference>
<proteinExistence type="predicted"/>
<dbReference type="Pfam" id="PF13638">
    <property type="entry name" value="PIN_4"/>
    <property type="match status" value="1"/>
</dbReference>
<keyword evidence="3" id="KW-0378">Hydrolase</keyword>
<dbReference type="InterPro" id="IPR029060">
    <property type="entry name" value="PIN-like_dom_sf"/>
</dbReference>
<evidence type="ECO:0000256" key="2">
    <source>
        <dbReference type="ARBA" id="ARBA00022723"/>
    </source>
</evidence>
<dbReference type="SUPFAM" id="SSF88723">
    <property type="entry name" value="PIN domain-like"/>
    <property type="match status" value="1"/>
</dbReference>
<dbReference type="PANTHER" id="PTHR16161">
    <property type="entry name" value="TRANSCRIPTIONAL PROTEIN SWT1"/>
    <property type="match status" value="1"/>
</dbReference>
<dbReference type="CDD" id="cd09883">
    <property type="entry name" value="PIN_VapC_PhoHL-ATPase"/>
    <property type="match status" value="1"/>
</dbReference>
<gene>
    <name evidence="6" type="ORF">DMP06_00085</name>
</gene>
<dbReference type="InterPro" id="IPR052626">
    <property type="entry name" value="SWT1_Regulator"/>
</dbReference>
<dbReference type="PANTHER" id="PTHR16161:SF0">
    <property type="entry name" value="TRANSCRIPTIONAL PROTEIN SWT1"/>
    <property type="match status" value="1"/>
</dbReference>
<accession>A0A3N0B4V7</accession>
<dbReference type="RefSeq" id="WP_123207717.1">
    <property type="nucleotide sequence ID" value="NZ_JBHTHO010000018.1"/>
</dbReference>
<evidence type="ECO:0000313" key="7">
    <source>
        <dbReference type="Proteomes" id="UP000269591"/>
    </source>
</evidence>
<dbReference type="SMART" id="SM00670">
    <property type="entry name" value="PINc"/>
    <property type="match status" value="1"/>
</dbReference>
<name>A0A3N0B4V7_9ACTN</name>
<evidence type="ECO:0000313" key="6">
    <source>
        <dbReference type="EMBL" id="RNL41854.1"/>
    </source>
</evidence>
<dbReference type="OrthoDB" id="5145858at2"/>
<keyword evidence="4" id="KW-0460">Magnesium</keyword>
<keyword evidence="7" id="KW-1185">Reference proteome</keyword>
<comment type="caution">
    <text evidence="6">The sequence shown here is derived from an EMBL/GenBank/DDBJ whole genome shotgun (WGS) entry which is preliminary data.</text>
</comment>
<evidence type="ECO:0000256" key="3">
    <source>
        <dbReference type="ARBA" id="ARBA00022801"/>
    </source>
</evidence>
<evidence type="ECO:0000256" key="1">
    <source>
        <dbReference type="ARBA" id="ARBA00022722"/>
    </source>
</evidence>
<dbReference type="InterPro" id="IPR002716">
    <property type="entry name" value="PIN_dom"/>
</dbReference>
<dbReference type="GO" id="GO:0004518">
    <property type="term" value="F:nuclease activity"/>
    <property type="evidence" value="ECO:0007669"/>
    <property type="project" value="UniProtKB-KW"/>
</dbReference>
<keyword evidence="2" id="KW-0479">Metal-binding</keyword>
<sequence length="810" mass="88486">MKLADVKLSFPRVAYDVTVSHYAPRQATAVEWVILEAIQASTLDPSFRDAPFAAVFEDILSIKDADRLIKPVIFDLVGSGMLVVEGLSDEAPLGKMPMSQFRLTERGQKLRKDGILPARTMEDVVHVHYDVFKEACEEGRERHLSPEATGIKVVEAESADDVVFPSAAIIGYLESSRGRSNNPWLTKETHIQDLTASGGKLLWKNITCPFEVGKDLICHLNGMGGTPLSAKVFEQLDFQFTEGLQSTVVTDPDAELNWLDNPKNIAPHVRELLASSNIGVIRADCFDELVSIIDKDALRGKVLCIPSSGGFSARLENGVLLIEVQEDMLSEGAISSFPKETLHIENYELRAGDATRGATLLSSAPSTQGELGSICKEIATGHSGDSLLAALPLLVLGEEGLFQQIALDALANMKGLAQKSAAIEGVNHAAKTFLGSECISVEVARAALAEELAHVFSGCTFDDIAERMAEVESDCSPEEDDIILNEAVAAGLRSLPEPSGVTQIWKLWASLDERGIDVSSLGDDIVASLYSDRCLNEIMSAFDSADLYSLKAWTVIERSMLQLRRSCDGVSALLSDADVYKPLTEEDARLLCIANKGSLVQVYAELKSWQQNLDNLSVAGIDLEKAERSDSPFAKASISMKSVAEGIRPFYDESSLQYAAVYVVDTCALMNSPELVETFEDNKALLIVPKVVLDELDGLKSSEDGERALKARDAIRAIDNHRAFDWLNLRENSHPELLSDDCDKDRNDSKVLSVAVRYFFKKPVLITDDSNLRNLAEANAVESTGSGDFLKARKESRIKKKRAKKKGGKR</sequence>
<dbReference type="Proteomes" id="UP000269591">
    <property type="component" value="Unassembled WGS sequence"/>
</dbReference>
<dbReference type="Gene3D" id="3.40.50.1010">
    <property type="entry name" value="5'-nuclease"/>
    <property type="match status" value="1"/>
</dbReference>
<dbReference type="GO" id="GO:0046872">
    <property type="term" value="F:metal ion binding"/>
    <property type="evidence" value="ECO:0007669"/>
    <property type="project" value="UniProtKB-KW"/>
</dbReference>
<dbReference type="AlphaFoldDB" id="A0A3N0B4V7"/>
<protein>
    <recommendedName>
        <fullName evidence="5">PIN domain-containing protein</fullName>
    </recommendedName>
</protein>
<evidence type="ECO:0000256" key="4">
    <source>
        <dbReference type="ARBA" id="ARBA00022842"/>
    </source>
</evidence>
<reference evidence="7" key="1">
    <citation type="submission" date="2018-05" db="EMBL/GenBank/DDBJ databases">
        <title>Genome Sequencing of selected type strains of the family Eggerthellaceae.</title>
        <authorList>
            <person name="Danylec N."/>
            <person name="Stoll D.A."/>
            <person name="Doetsch A."/>
            <person name="Huch M."/>
        </authorList>
    </citation>
    <scope>NUCLEOTIDE SEQUENCE [LARGE SCALE GENOMIC DNA]</scope>
    <source>
        <strain evidence="7">DSM 24851</strain>
    </source>
</reference>